<dbReference type="Gene3D" id="3.40.50.2300">
    <property type="match status" value="2"/>
</dbReference>
<organism evidence="1 2">
    <name type="scientific">Pleurodeles waltl</name>
    <name type="common">Iberian ribbed newt</name>
    <dbReference type="NCBI Taxonomy" id="8319"/>
    <lineage>
        <taxon>Eukaryota</taxon>
        <taxon>Metazoa</taxon>
        <taxon>Chordata</taxon>
        <taxon>Craniata</taxon>
        <taxon>Vertebrata</taxon>
        <taxon>Euteleostomi</taxon>
        <taxon>Amphibia</taxon>
        <taxon>Batrachia</taxon>
        <taxon>Caudata</taxon>
        <taxon>Salamandroidea</taxon>
        <taxon>Salamandridae</taxon>
        <taxon>Pleurodelinae</taxon>
        <taxon>Pleurodeles</taxon>
    </lineage>
</organism>
<name>A0AAV7R126_PLEWA</name>
<sequence length="112" mass="13471">MIFISVIRFHNSVCFFVIHFTLLQLLEEVKKVQFRLNNLSFHFDAFGNLNTGYNVLLWHERNRSVQYSAIGSYTNRTLQLDQHPVQWHTRDNEVRADRLHLRHNMQIQDCTQ</sequence>
<evidence type="ECO:0008006" key="3">
    <source>
        <dbReference type="Google" id="ProtNLM"/>
    </source>
</evidence>
<reference evidence="1" key="1">
    <citation type="journal article" date="2022" name="bioRxiv">
        <title>Sequencing and chromosome-scale assembly of the giantPleurodeles waltlgenome.</title>
        <authorList>
            <person name="Brown T."/>
            <person name="Elewa A."/>
            <person name="Iarovenko S."/>
            <person name="Subramanian E."/>
            <person name="Araus A.J."/>
            <person name="Petzold A."/>
            <person name="Susuki M."/>
            <person name="Suzuki K.-i.T."/>
            <person name="Hayashi T."/>
            <person name="Toyoda A."/>
            <person name="Oliveira C."/>
            <person name="Osipova E."/>
            <person name="Leigh N.D."/>
            <person name="Simon A."/>
            <person name="Yun M.H."/>
        </authorList>
    </citation>
    <scope>NUCLEOTIDE SEQUENCE</scope>
    <source>
        <strain evidence="1">20211129_DDA</strain>
        <tissue evidence="1">Liver</tissue>
    </source>
</reference>
<evidence type="ECO:0000313" key="1">
    <source>
        <dbReference type="EMBL" id="KAJ1144949.1"/>
    </source>
</evidence>
<comment type="caution">
    <text evidence="1">The sequence shown here is derived from an EMBL/GenBank/DDBJ whole genome shotgun (WGS) entry which is preliminary data.</text>
</comment>
<evidence type="ECO:0000313" key="2">
    <source>
        <dbReference type="Proteomes" id="UP001066276"/>
    </source>
</evidence>
<proteinExistence type="predicted"/>
<dbReference type="Proteomes" id="UP001066276">
    <property type="component" value="Chromosome 6"/>
</dbReference>
<keyword evidence="2" id="KW-1185">Reference proteome</keyword>
<dbReference type="AlphaFoldDB" id="A0AAV7R126"/>
<dbReference type="EMBL" id="JANPWB010000010">
    <property type="protein sequence ID" value="KAJ1144949.1"/>
    <property type="molecule type" value="Genomic_DNA"/>
</dbReference>
<accession>A0AAV7R126</accession>
<protein>
    <recommendedName>
        <fullName evidence="3">MHC class I antigen</fullName>
    </recommendedName>
</protein>
<gene>
    <name evidence="1" type="ORF">NDU88_011242</name>
</gene>